<dbReference type="Proteomes" id="UP001165541">
    <property type="component" value="Unassembled WGS sequence"/>
</dbReference>
<dbReference type="RefSeq" id="WP_251777642.1">
    <property type="nucleotide sequence ID" value="NZ_JAMKFE010000004.1"/>
</dbReference>
<comment type="caution">
    <text evidence="7">The sequence shown here is derived from an EMBL/GenBank/DDBJ whole genome shotgun (WGS) entry which is preliminary data.</text>
</comment>
<evidence type="ECO:0000259" key="3">
    <source>
        <dbReference type="PROSITE" id="PS50110"/>
    </source>
</evidence>
<feature type="domain" description="PAC" evidence="4">
    <location>
        <begin position="217"/>
        <end position="269"/>
    </location>
</feature>
<sequence length="752" mass="83343">MTPSLTDDADLEQPTVLLVDDDEVNLLLTSIALRERGFAITEAASGERALALLADWSPDVVVLDAIMPGLDGFSCCRELRAMPGFQSIPVLMLTGLDDEASINRAYEAGATDFFVKSNQWSLLAGRLRYLLRSSRTRLELERSKAQLARAQDLARMGSFDWRPGRGELLFSVEGLRVLGLSPSDHLTMRGALRMIPRDERNGFFAILREVLTHYTVLCTDVPVRLLDGRQRVLHLEAEPEFDEHGAVYGYNGVVQDVTDRRIAEDKIKHLANFDSLTGLPNRRQLIWRAERAIDHARHMGHQVSLLLIDLDRFKIINDTLGHAAGDELLVEVARRLRGCVRHSDQVIDATVDTPGSRAHRTLEAVGRLGGDEFVALLSEVGDERDAERVAMRILESLREPVLVGGQECFVTASVGIALYPRDGTTVADLLRNSDVAMYSVKAQGRNAASVYTPQLAGKGREKLELETALHKALEREELVLYYQPKIDVRSGRFMGAEALMRWQRGGQIVPPGEFIPLAEETGLIIPMSHWAIREAMRQARAWQNSFGFDASIAVNMPSRMFQRSDLMEKIQSALTEQQVDPRCLELEITETGLMKDLQNVIPALKRLNSLGVEISIDDFGTGYSSLAYLTTLPISELKIDRSFVRELGHRPESTAVVTAIIALARSLGIRVIAEGVETALQMEVLNRLGCGIMQGFLFSKPLPAAALEQWIRETVLPRKAPWSPAVASSSRDGTSDGAIARLDLPTRGKPVH</sequence>
<dbReference type="PANTHER" id="PTHR44757">
    <property type="entry name" value="DIGUANYLATE CYCLASE DGCP"/>
    <property type="match status" value="1"/>
</dbReference>
<proteinExistence type="predicted"/>
<dbReference type="PROSITE" id="PS50113">
    <property type="entry name" value="PAC"/>
    <property type="match status" value="1"/>
</dbReference>
<dbReference type="PROSITE" id="PS50110">
    <property type="entry name" value="RESPONSE_REGULATORY"/>
    <property type="match status" value="1"/>
</dbReference>
<gene>
    <name evidence="7" type="ORF">M8A51_07790</name>
</gene>
<evidence type="ECO:0000259" key="4">
    <source>
        <dbReference type="PROSITE" id="PS50113"/>
    </source>
</evidence>
<evidence type="ECO:0000259" key="5">
    <source>
        <dbReference type="PROSITE" id="PS50883"/>
    </source>
</evidence>
<feature type="domain" description="GGDEF" evidence="6">
    <location>
        <begin position="301"/>
        <end position="453"/>
    </location>
</feature>
<dbReference type="CDD" id="cd00130">
    <property type="entry name" value="PAS"/>
    <property type="match status" value="1"/>
</dbReference>
<dbReference type="InterPro" id="IPR011006">
    <property type="entry name" value="CheY-like_superfamily"/>
</dbReference>
<protein>
    <submittedName>
        <fullName evidence="7">EAL domain-containing protein</fullName>
    </submittedName>
</protein>
<dbReference type="NCBIfam" id="TIGR00254">
    <property type="entry name" value="GGDEF"/>
    <property type="match status" value="2"/>
</dbReference>
<dbReference type="PANTHER" id="PTHR44757:SF2">
    <property type="entry name" value="BIOFILM ARCHITECTURE MAINTENANCE PROTEIN MBAA"/>
    <property type="match status" value="1"/>
</dbReference>
<keyword evidence="8" id="KW-1185">Reference proteome</keyword>
<dbReference type="SUPFAM" id="SSF52172">
    <property type="entry name" value="CheY-like"/>
    <property type="match status" value="1"/>
</dbReference>
<dbReference type="Gene3D" id="3.30.70.270">
    <property type="match status" value="1"/>
</dbReference>
<dbReference type="InterPro" id="IPR000014">
    <property type="entry name" value="PAS"/>
</dbReference>
<dbReference type="Pfam" id="PF00990">
    <property type="entry name" value="GGDEF"/>
    <property type="match status" value="2"/>
</dbReference>
<dbReference type="Gene3D" id="3.40.50.2300">
    <property type="match status" value="1"/>
</dbReference>
<name>A0ABT0YL26_9BURK</name>
<evidence type="ECO:0000256" key="2">
    <source>
        <dbReference type="SAM" id="MobiDB-lite"/>
    </source>
</evidence>
<dbReference type="SMART" id="SM00267">
    <property type="entry name" value="GGDEF"/>
    <property type="match status" value="1"/>
</dbReference>
<dbReference type="InterPro" id="IPR001633">
    <property type="entry name" value="EAL_dom"/>
</dbReference>
<evidence type="ECO:0000313" key="7">
    <source>
        <dbReference type="EMBL" id="MCM5679431.1"/>
    </source>
</evidence>
<feature type="domain" description="Response regulatory" evidence="3">
    <location>
        <begin position="15"/>
        <end position="131"/>
    </location>
</feature>
<dbReference type="InterPro" id="IPR035965">
    <property type="entry name" value="PAS-like_dom_sf"/>
</dbReference>
<evidence type="ECO:0000259" key="6">
    <source>
        <dbReference type="PROSITE" id="PS50887"/>
    </source>
</evidence>
<dbReference type="InterPro" id="IPR001789">
    <property type="entry name" value="Sig_transdc_resp-reg_receiver"/>
</dbReference>
<dbReference type="InterPro" id="IPR052155">
    <property type="entry name" value="Biofilm_reg_signaling"/>
</dbReference>
<dbReference type="SMART" id="SM00052">
    <property type="entry name" value="EAL"/>
    <property type="match status" value="1"/>
</dbReference>
<dbReference type="Gene3D" id="3.20.20.450">
    <property type="entry name" value="EAL domain"/>
    <property type="match status" value="1"/>
</dbReference>
<feature type="region of interest" description="Disordered" evidence="2">
    <location>
        <begin position="723"/>
        <end position="752"/>
    </location>
</feature>
<dbReference type="Gene3D" id="3.30.450.20">
    <property type="entry name" value="PAS domain"/>
    <property type="match status" value="1"/>
</dbReference>
<keyword evidence="1" id="KW-0597">Phosphoprotein</keyword>
<dbReference type="InterPro" id="IPR000700">
    <property type="entry name" value="PAS-assoc_C"/>
</dbReference>
<dbReference type="SUPFAM" id="SSF55073">
    <property type="entry name" value="Nucleotide cyclase"/>
    <property type="match status" value="1"/>
</dbReference>
<dbReference type="PROSITE" id="PS50887">
    <property type="entry name" value="GGDEF"/>
    <property type="match status" value="1"/>
</dbReference>
<feature type="domain" description="EAL" evidence="5">
    <location>
        <begin position="462"/>
        <end position="715"/>
    </location>
</feature>
<dbReference type="InterPro" id="IPR035919">
    <property type="entry name" value="EAL_sf"/>
</dbReference>
<dbReference type="Pfam" id="PF00563">
    <property type="entry name" value="EAL"/>
    <property type="match status" value="1"/>
</dbReference>
<dbReference type="SUPFAM" id="SSF141868">
    <property type="entry name" value="EAL domain-like"/>
    <property type="match status" value="1"/>
</dbReference>
<reference evidence="7" key="1">
    <citation type="submission" date="2022-05" db="EMBL/GenBank/DDBJ databases">
        <title>Schlegelella sp. nov., isolated from mangrove soil.</title>
        <authorList>
            <person name="Liu Y."/>
            <person name="Ge X."/>
            <person name="Liu W."/>
        </authorList>
    </citation>
    <scope>NUCLEOTIDE SEQUENCE</scope>
    <source>
        <strain evidence="7">S2-27</strain>
    </source>
</reference>
<dbReference type="CDD" id="cd01948">
    <property type="entry name" value="EAL"/>
    <property type="match status" value="1"/>
</dbReference>
<evidence type="ECO:0000256" key="1">
    <source>
        <dbReference type="PROSITE-ProRule" id="PRU00169"/>
    </source>
</evidence>
<dbReference type="InterPro" id="IPR029787">
    <property type="entry name" value="Nucleotide_cyclase"/>
</dbReference>
<dbReference type="CDD" id="cd01949">
    <property type="entry name" value="GGDEF"/>
    <property type="match status" value="1"/>
</dbReference>
<dbReference type="InterPro" id="IPR043128">
    <property type="entry name" value="Rev_trsase/Diguanyl_cyclase"/>
</dbReference>
<dbReference type="Pfam" id="PF00072">
    <property type="entry name" value="Response_reg"/>
    <property type="match status" value="1"/>
</dbReference>
<accession>A0ABT0YL26</accession>
<dbReference type="Gene3D" id="2.10.70.100">
    <property type="match status" value="1"/>
</dbReference>
<dbReference type="InterPro" id="IPR000160">
    <property type="entry name" value="GGDEF_dom"/>
</dbReference>
<evidence type="ECO:0000313" key="8">
    <source>
        <dbReference type="Proteomes" id="UP001165541"/>
    </source>
</evidence>
<dbReference type="SMART" id="SM00448">
    <property type="entry name" value="REC"/>
    <property type="match status" value="1"/>
</dbReference>
<dbReference type="SUPFAM" id="SSF55785">
    <property type="entry name" value="PYP-like sensor domain (PAS domain)"/>
    <property type="match status" value="1"/>
</dbReference>
<dbReference type="PROSITE" id="PS50883">
    <property type="entry name" value="EAL"/>
    <property type="match status" value="1"/>
</dbReference>
<dbReference type="EMBL" id="JAMKFE010000004">
    <property type="protein sequence ID" value="MCM5679431.1"/>
    <property type="molecule type" value="Genomic_DNA"/>
</dbReference>
<feature type="modified residue" description="4-aspartylphosphate" evidence="1">
    <location>
        <position position="64"/>
    </location>
</feature>
<organism evidence="7 8">
    <name type="scientific">Caldimonas mangrovi</name>
    <dbReference type="NCBI Taxonomy" id="2944811"/>
    <lineage>
        <taxon>Bacteria</taxon>
        <taxon>Pseudomonadati</taxon>
        <taxon>Pseudomonadota</taxon>
        <taxon>Betaproteobacteria</taxon>
        <taxon>Burkholderiales</taxon>
        <taxon>Sphaerotilaceae</taxon>
        <taxon>Caldimonas</taxon>
    </lineage>
</organism>